<dbReference type="SUPFAM" id="SSF47823">
    <property type="entry name" value="lambda integrase-like, N-terminal domain"/>
    <property type="match status" value="1"/>
</dbReference>
<dbReference type="GO" id="GO:0006310">
    <property type="term" value="P:DNA recombination"/>
    <property type="evidence" value="ECO:0007669"/>
    <property type="project" value="UniProtKB-KW"/>
</dbReference>
<comment type="caution">
    <text evidence="7">The sequence shown here is derived from an EMBL/GenBank/DDBJ whole genome shotgun (WGS) entry which is preliminary data.</text>
</comment>
<keyword evidence="1" id="KW-0229">DNA integration</keyword>
<dbReference type="NCBIfam" id="NF001399">
    <property type="entry name" value="PRK00283.1"/>
    <property type="match status" value="1"/>
</dbReference>
<dbReference type="InterPro" id="IPR050090">
    <property type="entry name" value="Tyrosine_recombinase_XerCD"/>
</dbReference>
<evidence type="ECO:0000256" key="1">
    <source>
        <dbReference type="ARBA" id="ARBA00022908"/>
    </source>
</evidence>
<gene>
    <name evidence="7" type="ORF">CGZ75_08655</name>
</gene>
<feature type="domain" description="Core-binding (CB)" evidence="6">
    <location>
        <begin position="1"/>
        <end position="87"/>
    </location>
</feature>
<dbReference type="PROSITE" id="PS51900">
    <property type="entry name" value="CB"/>
    <property type="match status" value="1"/>
</dbReference>
<evidence type="ECO:0000259" key="6">
    <source>
        <dbReference type="PROSITE" id="PS51900"/>
    </source>
</evidence>
<proteinExistence type="predicted"/>
<dbReference type="GO" id="GO:0003677">
    <property type="term" value="F:DNA binding"/>
    <property type="evidence" value="ECO:0007669"/>
    <property type="project" value="UniProtKB-UniRule"/>
</dbReference>
<evidence type="ECO:0000313" key="7">
    <source>
        <dbReference type="EMBL" id="OXM16712.1"/>
    </source>
</evidence>
<dbReference type="InterPro" id="IPR011010">
    <property type="entry name" value="DNA_brk_join_enz"/>
</dbReference>
<dbReference type="GO" id="GO:0015074">
    <property type="term" value="P:DNA integration"/>
    <property type="evidence" value="ECO:0007669"/>
    <property type="project" value="UniProtKB-KW"/>
</dbReference>
<dbReference type="SUPFAM" id="SSF56349">
    <property type="entry name" value="DNA breaking-rejoining enzymes"/>
    <property type="match status" value="1"/>
</dbReference>
<protein>
    <submittedName>
        <fullName evidence="7">Site-specific tyrosine recombinase XerD</fullName>
    </submittedName>
</protein>
<dbReference type="InterPro" id="IPR002104">
    <property type="entry name" value="Integrase_catalytic"/>
</dbReference>
<dbReference type="Proteomes" id="UP000215145">
    <property type="component" value="Unassembled WGS sequence"/>
</dbReference>
<reference evidence="7 8" key="1">
    <citation type="submission" date="2017-07" db="EMBL/GenBank/DDBJ databases">
        <title>Paenibacillus herberti R33 genome sequencing and assembly.</title>
        <authorList>
            <person name="Su W."/>
        </authorList>
    </citation>
    <scope>NUCLEOTIDE SEQUENCE [LARGE SCALE GENOMIC DNA]</scope>
    <source>
        <strain evidence="7 8">R33</strain>
    </source>
</reference>
<dbReference type="Pfam" id="PF02899">
    <property type="entry name" value="Phage_int_SAM_1"/>
    <property type="match status" value="1"/>
</dbReference>
<dbReference type="InterPro" id="IPR013762">
    <property type="entry name" value="Integrase-like_cat_sf"/>
</dbReference>
<evidence type="ECO:0000256" key="3">
    <source>
        <dbReference type="ARBA" id="ARBA00023172"/>
    </source>
</evidence>
<dbReference type="InterPro" id="IPR004107">
    <property type="entry name" value="Integrase_SAM-like_N"/>
</dbReference>
<dbReference type="InterPro" id="IPR010998">
    <property type="entry name" value="Integrase_recombinase_N"/>
</dbReference>
<name>A0A229P393_9BACL</name>
<dbReference type="Gene3D" id="1.10.443.10">
    <property type="entry name" value="Intergrase catalytic core"/>
    <property type="match status" value="1"/>
</dbReference>
<evidence type="ECO:0000256" key="2">
    <source>
        <dbReference type="ARBA" id="ARBA00023125"/>
    </source>
</evidence>
<dbReference type="PANTHER" id="PTHR30349">
    <property type="entry name" value="PHAGE INTEGRASE-RELATED"/>
    <property type="match status" value="1"/>
</dbReference>
<organism evidence="7 8">
    <name type="scientific">Paenibacillus herberti</name>
    <dbReference type="NCBI Taxonomy" id="1619309"/>
    <lineage>
        <taxon>Bacteria</taxon>
        <taxon>Bacillati</taxon>
        <taxon>Bacillota</taxon>
        <taxon>Bacilli</taxon>
        <taxon>Bacillales</taxon>
        <taxon>Paenibacillaceae</taxon>
        <taxon>Paenibacillus</taxon>
    </lineage>
</organism>
<dbReference type="PROSITE" id="PS51898">
    <property type="entry name" value="TYR_RECOMBINASE"/>
    <property type="match status" value="1"/>
</dbReference>
<dbReference type="PANTHER" id="PTHR30349:SF81">
    <property type="entry name" value="TYROSINE RECOMBINASE XERC"/>
    <property type="match status" value="1"/>
</dbReference>
<evidence type="ECO:0000256" key="4">
    <source>
        <dbReference type="PROSITE-ProRule" id="PRU01248"/>
    </source>
</evidence>
<dbReference type="OrthoDB" id="9801717at2"/>
<keyword evidence="8" id="KW-1185">Reference proteome</keyword>
<feature type="domain" description="Tyr recombinase" evidence="5">
    <location>
        <begin position="108"/>
        <end position="305"/>
    </location>
</feature>
<dbReference type="AlphaFoldDB" id="A0A229P393"/>
<evidence type="ECO:0000313" key="8">
    <source>
        <dbReference type="Proteomes" id="UP000215145"/>
    </source>
</evidence>
<dbReference type="Gene3D" id="1.10.150.130">
    <property type="match status" value="1"/>
</dbReference>
<keyword evidence="2 4" id="KW-0238">DNA-binding</keyword>
<dbReference type="EMBL" id="NMUQ01000001">
    <property type="protein sequence ID" value="OXM16712.1"/>
    <property type="molecule type" value="Genomic_DNA"/>
</dbReference>
<evidence type="ECO:0000259" key="5">
    <source>
        <dbReference type="PROSITE" id="PS51898"/>
    </source>
</evidence>
<accession>A0A229P393</accession>
<dbReference type="Pfam" id="PF00589">
    <property type="entry name" value="Phage_integrase"/>
    <property type="match status" value="1"/>
</dbReference>
<dbReference type="InterPro" id="IPR044068">
    <property type="entry name" value="CB"/>
</dbReference>
<keyword evidence="3" id="KW-0233">DNA recombination</keyword>
<sequence>MELTQCLYAWLDELQNGRRVSAATYDAYKRDLEHAIAWLESQGLSSIGSIGRHHLVRYLQVCREEGSRSSTVSRRLASIRSFYRFLTRVGYTDRDPSMHVELPRHELARPVPLTLDQVEQLMAAPSTDSPAGLRDKAMLELLYGSGIRVSELLSMKAGDPQPSLGYVKVCSPRNKERVVPLGQIAAGWMSLYLREGRPGLLEQRVGMGSLARKGVAEPEGLFLNVSGEPLSRQGFWKIIKKHARISGIEDGGAITPHTLRTSFAAHMLERGADLRAVQEMMGHEGIVSTERYASMDRPRVKDVYEQAHPRAGARAAMIQKEDERQ</sequence>
<dbReference type="RefSeq" id="WP_089523796.1">
    <property type="nucleotide sequence ID" value="NZ_NMUQ01000001.1"/>
</dbReference>
<dbReference type="CDD" id="cd00798">
    <property type="entry name" value="INT_XerDC_C"/>
    <property type="match status" value="1"/>
</dbReference>